<proteinExistence type="predicted"/>
<dbReference type="OrthoDB" id="10287095at2759"/>
<sequence>MEAIRKCTVDEYFRYLERCSADCLRESQARPTAPLGAAVARGCEVLEQLCRGQEGGAAIGVEDPLRLRERLLMTYERPRFVRSSELQEACARIAEADAAQLFWDNFDDRAGEQEAAYREAAKRAGNAKPPVLALNLAADTGLFHSNRALKALSLLGFGVLTLGTNELVLHHANVKSIWGRLHLRCVEAGNELGNLFPTHTRHWWPIVEDIFMSSAIQSLLTSIDLTLRTSSEYTCISIDATLKVAMSIKGQASYRSSAAIRNEACFGDTEALRRVLTVRGCTRAVLAMQLIKGEEALEVAQALQRSMSTLGCAQVLYVMSDSPSSKLLRALQPVSPNLRGLALDPVHTAIVYEYAQWRRRTPGSKLLRELLNKVVQHDPEKAMASWGCLYDGIEAEPLTRQEEKWREQILNWTHPKAYAERVVGNLKPNLPVYTRVSFIEAIAAKGSGALLDVQMSFRVAGARDCAPCQKRAKREGFVAVSTTTTTTHTHYTTYTPLHSTPLHSTPPHSTPLHSTPLHPTPLHSTPLQQQLKLQLHYTTLRYATLH</sequence>
<dbReference type="Proteomes" id="UP001152797">
    <property type="component" value="Unassembled WGS sequence"/>
</dbReference>
<dbReference type="EMBL" id="CAMXCT020001502">
    <property type="protein sequence ID" value="CAL1144037.1"/>
    <property type="molecule type" value="Genomic_DNA"/>
</dbReference>
<keyword evidence="3" id="KW-1185">Reference proteome</keyword>
<name>A0A9P1CEA9_9DINO</name>
<dbReference type="EMBL" id="CAMXCT030001502">
    <property type="protein sequence ID" value="CAL4777974.1"/>
    <property type="molecule type" value="Genomic_DNA"/>
</dbReference>
<organism evidence="1">
    <name type="scientific">Cladocopium goreaui</name>
    <dbReference type="NCBI Taxonomy" id="2562237"/>
    <lineage>
        <taxon>Eukaryota</taxon>
        <taxon>Sar</taxon>
        <taxon>Alveolata</taxon>
        <taxon>Dinophyceae</taxon>
        <taxon>Suessiales</taxon>
        <taxon>Symbiodiniaceae</taxon>
        <taxon>Cladocopium</taxon>
    </lineage>
</organism>
<accession>A0A9P1CEA9</accession>
<evidence type="ECO:0000313" key="1">
    <source>
        <dbReference type="EMBL" id="CAI3990662.1"/>
    </source>
</evidence>
<protein>
    <submittedName>
        <fullName evidence="1">Uncharacterized protein</fullName>
    </submittedName>
</protein>
<gene>
    <name evidence="1" type="ORF">C1SCF055_LOCUS17634</name>
</gene>
<evidence type="ECO:0000313" key="3">
    <source>
        <dbReference type="Proteomes" id="UP001152797"/>
    </source>
</evidence>
<comment type="caution">
    <text evidence="1">The sequence shown here is derived from an EMBL/GenBank/DDBJ whole genome shotgun (WGS) entry which is preliminary data.</text>
</comment>
<reference evidence="1" key="1">
    <citation type="submission" date="2022-10" db="EMBL/GenBank/DDBJ databases">
        <authorList>
            <person name="Chen Y."/>
            <person name="Dougan E. K."/>
            <person name="Chan C."/>
            <person name="Rhodes N."/>
            <person name="Thang M."/>
        </authorList>
    </citation>
    <scope>NUCLEOTIDE SEQUENCE</scope>
</reference>
<reference evidence="2" key="2">
    <citation type="submission" date="2024-04" db="EMBL/GenBank/DDBJ databases">
        <authorList>
            <person name="Chen Y."/>
            <person name="Shah S."/>
            <person name="Dougan E. K."/>
            <person name="Thang M."/>
            <person name="Chan C."/>
        </authorList>
    </citation>
    <scope>NUCLEOTIDE SEQUENCE [LARGE SCALE GENOMIC DNA]</scope>
</reference>
<evidence type="ECO:0000313" key="2">
    <source>
        <dbReference type="EMBL" id="CAL1144037.1"/>
    </source>
</evidence>
<dbReference type="EMBL" id="CAMXCT010001502">
    <property type="protein sequence ID" value="CAI3990662.1"/>
    <property type="molecule type" value="Genomic_DNA"/>
</dbReference>
<dbReference type="AlphaFoldDB" id="A0A9P1CEA9"/>